<dbReference type="Pfam" id="PF07504">
    <property type="entry name" value="FTP"/>
    <property type="match status" value="1"/>
</dbReference>
<reference evidence="14 15" key="1">
    <citation type="submission" date="2012-06" db="EMBL/GenBank/DDBJ databases">
        <title>The complete genome of Aequorivita sublithincola DSM 14238.</title>
        <authorList>
            <consortium name="US DOE Joint Genome Institute (JGI-PGF)"/>
            <person name="Lucas S."/>
            <person name="Copeland A."/>
            <person name="Lapidus A."/>
            <person name="Goodwin L."/>
            <person name="Pitluck S."/>
            <person name="Peters L."/>
            <person name="Munk A.C.C."/>
            <person name="Kyrpides N."/>
            <person name="Mavromatis K."/>
            <person name="Pagani I."/>
            <person name="Ivanova N."/>
            <person name="Ovchinnikova G."/>
            <person name="Zeytun A."/>
            <person name="Detter J.C."/>
            <person name="Han C."/>
            <person name="Land M."/>
            <person name="Hauser L."/>
            <person name="Markowitz V."/>
            <person name="Cheng J.-F."/>
            <person name="Hugenholtz P."/>
            <person name="Woyke T."/>
            <person name="Wu D."/>
            <person name="Tindall B."/>
            <person name="Faehnrich R."/>
            <person name="Brambilla E."/>
            <person name="Klenk H.-P."/>
            <person name="Eisen J.A."/>
        </authorList>
    </citation>
    <scope>NUCLEOTIDE SEQUENCE [LARGE SCALE GENOMIC DNA]</scope>
    <source>
        <strain evidence="15">DSM 14238 / LMG 21431 / ACAM 643 / 9-3</strain>
    </source>
</reference>
<dbReference type="OrthoDB" id="9792152at2"/>
<feature type="chain" id="PRO_5003683151" evidence="9">
    <location>
        <begin position="21"/>
        <end position="841"/>
    </location>
</feature>
<keyword evidence="5" id="KW-0378">Hydrolase</keyword>
<feature type="domain" description="Peptidase M4 C-terminal" evidence="11">
    <location>
        <begin position="338"/>
        <end position="498"/>
    </location>
</feature>
<dbReference type="Gene3D" id="3.10.450.490">
    <property type="match status" value="1"/>
</dbReference>
<dbReference type="InterPro" id="IPR026444">
    <property type="entry name" value="Secre_tail"/>
</dbReference>
<name>I3YXR6_AEQSU</name>
<dbReference type="InterPro" id="IPR023612">
    <property type="entry name" value="Peptidase_M4"/>
</dbReference>
<dbReference type="PANTHER" id="PTHR33794">
    <property type="entry name" value="BACILLOLYSIN"/>
    <property type="match status" value="1"/>
</dbReference>
<dbReference type="Gene3D" id="1.10.390.10">
    <property type="entry name" value="Neutral Protease Domain 2"/>
    <property type="match status" value="1"/>
</dbReference>
<dbReference type="Gene3D" id="2.60.120.260">
    <property type="entry name" value="Galactose-binding domain-like"/>
    <property type="match status" value="1"/>
</dbReference>
<dbReference type="InterPro" id="IPR027268">
    <property type="entry name" value="Peptidase_M4/M1_CTD_sf"/>
</dbReference>
<dbReference type="NCBIfam" id="TIGR04183">
    <property type="entry name" value="Por_Secre_tail"/>
    <property type="match status" value="1"/>
</dbReference>
<evidence type="ECO:0000259" key="10">
    <source>
        <dbReference type="Pfam" id="PF01447"/>
    </source>
</evidence>
<dbReference type="GO" id="GO:0004222">
    <property type="term" value="F:metalloendopeptidase activity"/>
    <property type="evidence" value="ECO:0007669"/>
    <property type="project" value="InterPro"/>
</dbReference>
<evidence type="ECO:0000256" key="9">
    <source>
        <dbReference type="SAM" id="SignalP"/>
    </source>
</evidence>
<dbReference type="Proteomes" id="UP000006049">
    <property type="component" value="Chromosome"/>
</dbReference>
<gene>
    <name evidence="14" type="ordered locus">Aeqsu_2324</name>
</gene>
<dbReference type="EMBL" id="CP003280">
    <property type="protein sequence ID" value="AFL81784.1"/>
    <property type="molecule type" value="Genomic_DNA"/>
</dbReference>
<evidence type="ECO:0000259" key="13">
    <source>
        <dbReference type="Pfam" id="PF18962"/>
    </source>
</evidence>
<evidence type="ECO:0000259" key="11">
    <source>
        <dbReference type="Pfam" id="PF02868"/>
    </source>
</evidence>
<evidence type="ECO:0000256" key="5">
    <source>
        <dbReference type="ARBA" id="ARBA00022801"/>
    </source>
</evidence>
<evidence type="ECO:0000256" key="3">
    <source>
        <dbReference type="ARBA" id="ARBA00022723"/>
    </source>
</evidence>
<feature type="domain" description="Secretion system C-terminal sorting" evidence="13">
    <location>
        <begin position="774"/>
        <end position="830"/>
    </location>
</feature>
<keyword evidence="6" id="KW-0862">Zinc</keyword>
<dbReference type="HOGENOM" id="CLU_010362_0_0_10"/>
<organism evidence="14 15">
    <name type="scientific">Aequorivita sublithincola (strain DSM 14238 / LMG 21431 / ACAM 643 / 9-3)</name>
    <dbReference type="NCBI Taxonomy" id="746697"/>
    <lineage>
        <taxon>Bacteria</taxon>
        <taxon>Pseudomonadati</taxon>
        <taxon>Bacteroidota</taxon>
        <taxon>Flavobacteriia</taxon>
        <taxon>Flavobacteriales</taxon>
        <taxon>Flavobacteriaceae</taxon>
        <taxon>Aequorivita</taxon>
    </lineage>
</organism>
<comment type="similarity">
    <text evidence="1">Belongs to the peptidase M4 family.</text>
</comment>
<dbReference type="Pfam" id="PF01447">
    <property type="entry name" value="Peptidase_M4"/>
    <property type="match status" value="1"/>
</dbReference>
<keyword evidence="3" id="KW-0479">Metal-binding</keyword>
<dbReference type="PRINTS" id="PR00730">
    <property type="entry name" value="THERMOLYSIN"/>
</dbReference>
<accession>I3YXR6</accession>
<dbReference type="InterPro" id="IPR011096">
    <property type="entry name" value="FTP_domain"/>
</dbReference>
<evidence type="ECO:0000256" key="7">
    <source>
        <dbReference type="ARBA" id="ARBA00023049"/>
    </source>
</evidence>
<dbReference type="InterPro" id="IPR050728">
    <property type="entry name" value="Zinc_Metalloprotease_M4"/>
</dbReference>
<evidence type="ECO:0000256" key="6">
    <source>
        <dbReference type="ARBA" id="ARBA00022833"/>
    </source>
</evidence>
<evidence type="ECO:0000256" key="8">
    <source>
        <dbReference type="PIRSR" id="PIRSR623612-1"/>
    </source>
</evidence>
<dbReference type="GO" id="GO:0046872">
    <property type="term" value="F:metal ion binding"/>
    <property type="evidence" value="ECO:0007669"/>
    <property type="project" value="UniProtKB-KW"/>
</dbReference>
<dbReference type="eggNOG" id="COG3227">
    <property type="taxonomic scope" value="Bacteria"/>
</dbReference>
<evidence type="ECO:0000259" key="12">
    <source>
        <dbReference type="Pfam" id="PF07504"/>
    </source>
</evidence>
<dbReference type="Gene3D" id="3.10.170.10">
    <property type="match status" value="1"/>
</dbReference>
<feature type="active site" evidence="8">
    <location>
        <position position="328"/>
    </location>
</feature>
<evidence type="ECO:0000256" key="1">
    <source>
        <dbReference type="ARBA" id="ARBA00009388"/>
    </source>
</evidence>
<keyword evidence="7 14" id="KW-0482">Metalloprotease</keyword>
<proteinExistence type="inferred from homology"/>
<dbReference type="KEGG" id="asl:Aeqsu_2324"/>
<feature type="domain" description="Peptidase M4" evidence="10">
    <location>
        <begin position="241"/>
        <end position="335"/>
    </location>
</feature>
<feature type="domain" description="FTP" evidence="12">
    <location>
        <begin position="88"/>
        <end position="137"/>
    </location>
</feature>
<dbReference type="GO" id="GO:0006508">
    <property type="term" value="P:proteolysis"/>
    <property type="evidence" value="ECO:0007669"/>
    <property type="project" value="UniProtKB-KW"/>
</dbReference>
<evidence type="ECO:0000313" key="15">
    <source>
        <dbReference type="Proteomes" id="UP000006049"/>
    </source>
</evidence>
<feature type="active site" description="Proton donor" evidence="8">
    <location>
        <position position="430"/>
    </location>
</feature>
<sequence>MKKIISIVICLLLVSTLTFAQNVQTSIDALTKQTNAVITVNKNCGIVQFVRFPYSKPLKLKGNTVYKKTMSFLEKNKGIYNVEDVNESFIHKATETDQYGLKRVVLTQVYNGVPIFDGKLYFHFNTEKKLTAINGNYISNIYINPIPSISQSQASSIALETIHNQNINFSGVPLQVKESTLYIFQKGMTQGYRGAQHLVYKVEVGNQVDVREFLFIDAHTGKLVEQYTGIAHAIDRTIYEVDTSNIVWKEGDPFPGTLNQWQQNEVVVSEHTYNFFKNAFGYVSYNGADIPMKVINNDPRIVCPNANWNGTTANFCDGTATDDIIAHEWGHAYTEYNSGLIYSWQSGALSESYSDIWGETVDLLNGYEDDGEDLSLRTGCNSSDRWMEGEDASGYGGAIRDMWDPTCKGDPGKVSDPQFWCLGTDQAGVHRNSGVPNHLYALLVDGGSYNGQTISGIGFTKAAHIFWRAQSQYLTETSGFITFADALEAATTDLMGINLEGLSTTTPAGPSGEIITANDLTQVSNTILAVELRNDPRPECFTTILQPLTIDLCEAATANPIFFEDWENGFGDWTHEELPVHPALWVPRDWMIYTGPLSNRAGNIAYGPADNYATCSTNGQEGIVRLTSPIITMPNDPNPIFEMAFNHTISLQKGYDGANIKYSVDGGNWNLVESSSFTENPYNYNALYTTENPLSGEPGFTSSDGAAAYLTWGTSVIDLSTLGVTANSTIQFRFEVGTDKCAGVLGWALDEIMVYNCESLSIADNSFENTIKAYPNPTGGVVNIKTTTPIKTLEVYNIYGQLAASNTSQDYIDLTGFSSGIYILKVTAIDGRSNIIKVLKE</sequence>
<dbReference type="STRING" id="746697.Aeqsu_2324"/>
<dbReference type="PANTHER" id="PTHR33794:SF1">
    <property type="entry name" value="BACILLOLYSIN"/>
    <property type="match status" value="1"/>
</dbReference>
<dbReference type="InterPro" id="IPR013856">
    <property type="entry name" value="Peptidase_M4_domain"/>
</dbReference>
<dbReference type="Pfam" id="PF18962">
    <property type="entry name" value="Por_Secre_tail"/>
    <property type="match status" value="1"/>
</dbReference>
<dbReference type="AlphaFoldDB" id="I3YXR6"/>
<dbReference type="Pfam" id="PF02868">
    <property type="entry name" value="Peptidase_M4_C"/>
    <property type="match status" value="1"/>
</dbReference>
<keyword evidence="2 14" id="KW-0645">Protease</keyword>
<evidence type="ECO:0000256" key="2">
    <source>
        <dbReference type="ARBA" id="ARBA00022670"/>
    </source>
</evidence>
<dbReference type="CDD" id="cd09597">
    <property type="entry name" value="M4_TLP"/>
    <property type="match status" value="1"/>
</dbReference>
<dbReference type="RefSeq" id="WP_014783033.1">
    <property type="nucleotide sequence ID" value="NC_018013.1"/>
</dbReference>
<dbReference type="InterPro" id="IPR001570">
    <property type="entry name" value="Peptidase_M4_C_domain"/>
</dbReference>
<protein>
    <submittedName>
        <fullName evidence="14">Zinc metalloprotease (Elastase)</fullName>
    </submittedName>
</protein>
<evidence type="ECO:0000256" key="4">
    <source>
        <dbReference type="ARBA" id="ARBA00022729"/>
    </source>
</evidence>
<feature type="signal peptide" evidence="9">
    <location>
        <begin position="1"/>
        <end position="20"/>
    </location>
</feature>
<keyword evidence="15" id="KW-1185">Reference proteome</keyword>
<evidence type="ECO:0000313" key="14">
    <source>
        <dbReference type="EMBL" id="AFL81784.1"/>
    </source>
</evidence>
<keyword evidence="4 9" id="KW-0732">Signal</keyword>
<dbReference type="SUPFAM" id="SSF55486">
    <property type="entry name" value="Metalloproteases ('zincins'), catalytic domain"/>
    <property type="match status" value="1"/>
</dbReference>